<proteinExistence type="predicted"/>
<evidence type="ECO:0000313" key="3">
    <source>
        <dbReference type="EMBL" id="KAK2945845.1"/>
    </source>
</evidence>
<feature type="compositionally biased region" description="Basic and acidic residues" evidence="1">
    <location>
        <begin position="76"/>
        <end position="92"/>
    </location>
</feature>
<dbReference type="EMBL" id="JARBJD010000245">
    <property type="protein sequence ID" value="KAK2945845.1"/>
    <property type="molecule type" value="Genomic_DNA"/>
</dbReference>
<dbReference type="InterPro" id="IPR011421">
    <property type="entry name" value="BCNT-C"/>
</dbReference>
<sequence>MEWFAKHLDRDSDTEEDDNDFAPVDSGGSDIDISEDDNPAENEPHPSLEDNDDDSVDIDTPTRRKKTRRRSTIRSIEVEKFPEKRSKPETHHHITPPVSNESSPQWPHKNMSEEEILQIFLPRHQFPHPTPKKPNENQYNLPRALELMRVRVKKPVSIYQSTRDAWEEHKNKENLNEELKVARDAGQGKVAGFLSKRTFINKSEEKQYEIAKALRAEERRKRDLREGRSD</sequence>
<reference evidence="3 4" key="1">
    <citation type="journal article" date="2022" name="bioRxiv">
        <title>Genomics of Preaxostyla Flagellates Illuminates Evolutionary Transitions and the Path Towards Mitochondrial Loss.</title>
        <authorList>
            <person name="Novak L.V.F."/>
            <person name="Treitli S.C."/>
            <person name="Pyrih J."/>
            <person name="Halakuc P."/>
            <person name="Pipaliya S.V."/>
            <person name="Vacek V."/>
            <person name="Brzon O."/>
            <person name="Soukal P."/>
            <person name="Eme L."/>
            <person name="Dacks J.B."/>
            <person name="Karnkowska A."/>
            <person name="Elias M."/>
            <person name="Hampl V."/>
        </authorList>
    </citation>
    <scope>NUCLEOTIDE SEQUENCE [LARGE SCALE GENOMIC DNA]</scope>
    <source>
        <strain evidence="3">NAU3</strain>
        <tissue evidence="3">Gut</tissue>
    </source>
</reference>
<name>A0ABQ9X236_9EUKA</name>
<comment type="caution">
    <text evidence="3">The sequence shown here is derived from an EMBL/GenBank/DDBJ whole genome shotgun (WGS) entry which is preliminary data.</text>
</comment>
<organism evidence="3 4">
    <name type="scientific">Blattamonas nauphoetae</name>
    <dbReference type="NCBI Taxonomy" id="2049346"/>
    <lineage>
        <taxon>Eukaryota</taxon>
        <taxon>Metamonada</taxon>
        <taxon>Preaxostyla</taxon>
        <taxon>Oxymonadida</taxon>
        <taxon>Blattamonas</taxon>
    </lineage>
</organism>
<feature type="compositionally biased region" description="Basic and acidic residues" evidence="1">
    <location>
        <begin position="1"/>
        <end position="11"/>
    </location>
</feature>
<dbReference type="Pfam" id="PF07572">
    <property type="entry name" value="BCNT"/>
    <property type="match status" value="1"/>
</dbReference>
<evidence type="ECO:0000256" key="1">
    <source>
        <dbReference type="SAM" id="MobiDB-lite"/>
    </source>
</evidence>
<evidence type="ECO:0000313" key="4">
    <source>
        <dbReference type="Proteomes" id="UP001281761"/>
    </source>
</evidence>
<dbReference type="Proteomes" id="UP001281761">
    <property type="component" value="Unassembled WGS sequence"/>
</dbReference>
<gene>
    <name evidence="3" type="ORF">BLNAU_19213</name>
</gene>
<protein>
    <recommendedName>
        <fullName evidence="2">BCNT-C domain-containing protein</fullName>
    </recommendedName>
</protein>
<accession>A0ABQ9X236</accession>
<evidence type="ECO:0000259" key="2">
    <source>
        <dbReference type="PROSITE" id="PS51279"/>
    </source>
</evidence>
<feature type="domain" description="BCNT-C" evidence="2">
    <location>
        <begin position="135"/>
        <end position="221"/>
    </location>
</feature>
<keyword evidence="4" id="KW-1185">Reference proteome</keyword>
<feature type="compositionally biased region" description="Basic residues" evidence="1">
    <location>
        <begin position="63"/>
        <end position="72"/>
    </location>
</feature>
<dbReference type="PROSITE" id="PS51279">
    <property type="entry name" value="BCNT_C"/>
    <property type="match status" value="1"/>
</dbReference>
<feature type="region of interest" description="Disordered" evidence="1">
    <location>
        <begin position="1"/>
        <end position="109"/>
    </location>
</feature>